<evidence type="ECO:0000313" key="1">
    <source>
        <dbReference type="EMBL" id="KAI3700338.1"/>
    </source>
</evidence>
<reference evidence="1 2" key="2">
    <citation type="journal article" date="2022" name="Mol. Ecol. Resour.">
        <title>The genomes of chicory, endive, great burdock and yacon provide insights into Asteraceae paleo-polyploidization history and plant inulin production.</title>
        <authorList>
            <person name="Fan W."/>
            <person name="Wang S."/>
            <person name="Wang H."/>
            <person name="Wang A."/>
            <person name="Jiang F."/>
            <person name="Liu H."/>
            <person name="Zhao H."/>
            <person name="Xu D."/>
            <person name="Zhang Y."/>
        </authorList>
    </citation>
    <scope>NUCLEOTIDE SEQUENCE [LARGE SCALE GENOMIC DNA]</scope>
    <source>
        <strain evidence="2">cv. Punajuju</strain>
        <tissue evidence="1">Leaves</tissue>
    </source>
</reference>
<reference evidence="2" key="1">
    <citation type="journal article" date="2022" name="Mol. Ecol. Resour.">
        <title>The genomes of chicory, endive, great burdock and yacon provide insights into Asteraceae palaeo-polyploidization history and plant inulin production.</title>
        <authorList>
            <person name="Fan W."/>
            <person name="Wang S."/>
            <person name="Wang H."/>
            <person name="Wang A."/>
            <person name="Jiang F."/>
            <person name="Liu H."/>
            <person name="Zhao H."/>
            <person name="Xu D."/>
            <person name="Zhang Y."/>
        </authorList>
    </citation>
    <scope>NUCLEOTIDE SEQUENCE [LARGE SCALE GENOMIC DNA]</scope>
    <source>
        <strain evidence="2">cv. Punajuju</strain>
    </source>
</reference>
<gene>
    <name evidence="1" type="ORF">L2E82_44964</name>
</gene>
<organism evidence="1 2">
    <name type="scientific">Cichorium intybus</name>
    <name type="common">Chicory</name>
    <dbReference type="NCBI Taxonomy" id="13427"/>
    <lineage>
        <taxon>Eukaryota</taxon>
        <taxon>Viridiplantae</taxon>
        <taxon>Streptophyta</taxon>
        <taxon>Embryophyta</taxon>
        <taxon>Tracheophyta</taxon>
        <taxon>Spermatophyta</taxon>
        <taxon>Magnoliopsida</taxon>
        <taxon>eudicotyledons</taxon>
        <taxon>Gunneridae</taxon>
        <taxon>Pentapetalae</taxon>
        <taxon>asterids</taxon>
        <taxon>campanulids</taxon>
        <taxon>Asterales</taxon>
        <taxon>Asteraceae</taxon>
        <taxon>Cichorioideae</taxon>
        <taxon>Cichorieae</taxon>
        <taxon>Cichoriinae</taxon>
        <taxon>Cichorium</taxon>
    </lineage>
</organism>
<name>A0ACB8ZT03_CICIN</name>
<dbReference type="Proteomes" id="UP001055811">
    <property type="component" value="Linkage Group LG08"/>
</dbReference>
<sequence length="317" mass="35653">MPKYGSSITDLIKVMLQSSTASTPARTFRDWTFISKSNLTGSVDFGTGFVGDYDYLINEVMDYMDTDQVVEVPDTPERFIPSCDNDANAPRNQSDGSSSCRVITKIYDVLNNDIPSDGKDKDDVTQDDPTFPHRFTPLVVNNDQGKDIQQTILEGQGVASVEKQQPFMAAIEVSGLATKNRQHVRVLEILPETNFGCTAKAQEEEQFSHCVPFLANAFHRYEFDLHYYPTDHRKRRGYAKAANAVQLTIDSIWTCLIIGDEREHPKPTPDPYLKAIEVLNVSKAHTFMCKVKSTIAFWIFNLVGFTCSAKVEAVTWE</sequence>
<dbReference type="EMBL" id="CM042016">
    <property type="protein sequence ID" value="KAI3700338.1"/>
    <property type="molecule type" value="Genomic_DNA"/>
</dbReference>
<comment type="caution">
    <text evidence="1">The sequence shown here is derived from an EMBL/GenBank/DDBJ whole genome shotgun (WGS) entry which is preliminary data.</text>
</comment>
<accession>A0ACB8ZT03</accession>
<evidence type="ECO:0000313" key="2">
    <source>
        <dbReference type="Proteomes" id="UP001055811"/>
    </source>
</evidence>
<keyword evidence="2" id="KW-1185">Reference proteome</keyword>
<protein>
    <submittedName>
        <fullName evidence="1">Uncharacterized protein</fullName>
    </submittedName>
</protein>
<proteinExistence type="predicted"/>